<reference evidence="2" key="2">
    <citation type="submission" date="2022-03" db="EMBL/GenBank/DDBJ databases">
        <title>Draft title - Genomic analysis of global carrot germplasm unveils the trajectory of domestication and the origin of high carotenoid orange carrot.</title>
        <authorList>
            <person name="Iorizzo M."/>
            <person name="Ellison S."/>
            <person name="Senalik D."/>
            <person name="Macko-Podgorni A."/>
            <person name="Grzebelus D."/>
            <person name="Bostan H."/>
            <person name="Rolling W."/>
            <person name="Curaba J."/>
            <person name="Simon P."/>
        </authorList>
    </citation>
    <scope>NUCLEOTIDE SEQUENCE</scope>
    <source>
        <tissue evidence="2">Leaf</tissue>
    </source>
</reference>
<proteinExistence type="predicted"/>
<sequence>MGVQVDKLINKSRGPFVFRAGGQIYHNTSSLLPPTGKKPRFAQLYIYDTDHEISNRINTLQAPERDPAIDSSIVQGLTQMLDEHNNLVRTYRKARDMFKTQPQANFRLRLPEARARDGRQYNIPTESEVGGLIVGDLTEEKFERDVIVHHRTKGITHIDELHPSYMAMAYPLIHPYAEDGYRLGITLADRGSQSFKRQALSMCQYYCFRLQQRTNEGHTLLLAGRLLQQYIVDAYMAVEQERFRWIRTHQSELRTELYSGLMDAVHRGDSHSSTVGKSVILPSSHTGGPRYRAQNYQDAMAICRWAGYPDLFITFTCNPKWPEINDMLALIGEKDDSNRVDVECRVFEIKLRQLMHYIKKDRPFGEVMACLYTIEFQKRGLPHAHILLFLHPSMKNPSPEYIDTIISAEIPDINIDPDGYNAVRKSMLHGPCGHGNTSSPCMRQGKCTKFFPKKYNDKTTIGEDGFPVYRRRNTGIFVDKKGTHLDNRYVIPYNRDLLVKFDAHINVELCNSARSIKYLFKYINKGPDRATAVIETTDERDEIKAYLDCRYISACEACWRIFQFSINYRYPPVERLPFHLPGEHTVIFEEDKCIENVLNMPGIEKTKFTEWLETNRTNPDARNLTYVEFPRHWVWHSKDKLWTRRKKGKAVGRIYYAHPASGERFYMRMLLNFVKGSTSYECIRTVNGVTYPTFKSACYALGLLDDDKEWIDCLSEAAIWATGNELRNLFVTILIFCQVSNVPELWRTHSEILSEDMLYLQRKRFHAPDLQLTKEQLESYALVEIESLMQKLGKSLQDIDGMPRPDSSLTRDSGNRLLNEEMDYDRAALKILHEKSLNALNNCQKTAYDAIVHSWSWWHRENILMEYNRFEVKIRVVDSPPSCNFRDSSIITTQWSYSTLQILHTIGCHGRIHM</sequence>
<dbReference type="AlphaFoldDB" id="A0AAF1B677"/>
<feature type="domain" description="Helitron helicase-like" evidence="1">
    <location>
        <begin position="205"/>
        <end position="388"/>
    </location>
</feature>
<dbReference type="Pfam" id="PF14214">
    <property type="entry name" value="Helitron_like_N"/>
    <property type="match status" value="1"/>
</dbReference>
<organism evidence="2 3">
    <name type="scientific">Daucus carota subsp. sativus</name>
    <name type="common">Carrot</name>
    <dbReference type="NCBI Taxonomy" id="79200"/>
    <lineage>
        <taxon>Eukaryota</taxon>
        <taxon>Viridiplantae</taxon>
        <taxon>Streptophyta</taxon>
        <taxon>Embryophyta</taxon>
        <taxon>Tracheophyta</taxon>
        <taxon>Spermatophyta</taxon>
        <taxon>Magnoliopsida</taxon>
        <taxon>eudicotyledons</taxon>
        <taxon>Gunneridae</taxon>
        <taxon>Pentapetalae</taxon>
        <taxon>asterids</taxon>
        <taxon>campanulids</taxon>
        <taxon>Apiales</taxon>
        <taxon>Apiaceae</taxon>
        <taxon>Apioideae</taxon>
        <taxon>Scandiceae</taxon>
        <taxon>Daucinae</taxon>
        <taxon>Daucus</taxon>
        <taxon>Daucus sect. Daucus</taxon>
    </lineage>
</organism>
<evidence type="ECO:0000313" key="3">
    <source>
        <dbReference type="Proteomes" id="UP000077755"/>
    </source>
</evidence>
<dbReference type="PANTHER" id="PTHR45786">
    <property type="entry name" value="DNA BINDING PROTEIN-LIKE"/>
    <property type="match status" value="1"/>
</dbReference>
<dbReference type="Proteomes" id="UP000077755">
    <property type="component" value="Chromosome 7"/>
</dbReference>
<protein>
    <recommendedName>
        <fullName evidence="1">Helitron helicase-like domain-containing protein</fullName>
    </recommendedName>
</protein>
<dbReference type="InterPro" id="IPR025476">
    <property type="entry name" value="Helitron_helicase-like"/>
</dbReference>
<gene>
    <name evidence="2" type="ORF">DCAR_0727541</name>
</gene>
<dbReference type="EMBL" id="CP093349">
    <property type="protein sequence ID" value="WOH08104.1"/>
    <property type="molecule type" value="Genomic_DNA"/>
</dbReference>
<reference evidence="2" key="1">
    <citation type="journal article" date="2016" name="Nat. Genet.">
        <title>A high-quality carrot genome assembly provides new insights into carotenoid accumulation and asterid genome evolution.</title>
        <authorList>
            <person name="Iorizzo M."/>
            <person name="Ellison S."/>
            <person name="Senalik D."/>
            <person name="Zeng P."/>
            <person name="Satapoomin P."/>
            <person name="Huang J."/>
            <person name="Bowman M."/>
            <person name="Iovene M."/>
            <person name="Sanseverino W."/>
            <person name="Cavagnaro P."/>
            <person name="Yildiz M."/>
            <person name="Macko-Podgorni A."/>
            <person name="Moranska E."/>
            <person name="Grzebelus E."/>
            <person name="Grzebelus D."/>
            <person name="Ashrafi H."/>
            <person name="Zheng Z."/>
            <person name="Cheng S."/>
            <person name="Spooner D."/>
            <person name="Van Deynze A."/>
            <person name="Simon P."/>
        </authorList>
    </citation>
    <scope>NUCLEOTIDE SEQUENCE</scope>
    <source>
        <tissue evidence="2">Leaf</tissue>
    </source>
</reference>
<name>A0AAF1B677_DAUCS</name>
<dbReference type="PANTHER" id="PTHR45786:SF74">
    <property type="entry name" value="ATP-DEPENDENT DNA HELICASE"/>
    <property type="match status" value="1"/>
</dbReference>
<keyword evidence="3" id="KW-1185">Reference proteome</keyword>
<evidence type="ECO:0000313" key="2">
    <source>
        <dbReference type="EMBL" id="WOH08104.1"/>
    </source>
</evidence>
<accession>A0AAF1B677</accession>
<evidence type="ECO:0000259" key="1">
    <source>
        <dbReference type="Pfam" id="PF14214"/>
    </source>
</evidence>